<dbReference type="EMBL" id="CEKZ01000003">
    <property type="protein sequence ID" value="CEQ03797.1"/>
    <property type="molecule type" value="Genomic_DNA"/>
</dbReference>
<protein>
    <recommendedName>
        <fullName evidence="4">DUF4044 domain-containing protein</fullName>
    </recommendedName>
</protein>
<evidence type="ECO:0000313" key="3">
    <source>
        <dbReference type="Proteomes" id="UP000049127"/>
    </source>
</evidence>
<evidence type="ECO:0000313" key="2">
    <source>
        <dbReference type="EMBL" id="CEQ03797.1"/>
    </source>
</evidence>
<keyword evidence="1" id="KW-1133">Transmembrane helix</keyword>
<keyword evidence="1" id="KW-0472">Membrane</keyword>
<accession>A0A0C7QTA1</accession>
<keyword evidence="1" id="KW-0812">Transmembrane</keyword>
<gene>
    <name evidence="2" type="ORF">R28058_15301</name>
</gene>
<sequence length="38" mass="4339">MIKEEKKNKKLGLKRFAIFMIIVAFIITAIAPIASFIM</sequence>
<evidence type="ECO:0000256" key="1">
    <source>
        <dbReference type="SAM" id="Phobius"/>
    </source>
</evidence>
<feature type="transmembrane region" description="Helical" evidence="1">
    <location>
        <begin position="16"/>
        <end position="37"/>
    </location>
</feature>
<organism evidence="2 3">
    <name type="scientific">Paraclostridium sordellii</name>
    <name type="common">Clostridium sordellii</name>
    <dbReference type="NCBI Taxonomy" id="1505"/>
    <lineage>
        <taxon>Bacteria</taxon>
        <taxon>Bacillati</taxon>
        <taxon>Bacillota</taxon>
        <taxon>Clostridia</taxon>
        <taxon>Peptostreptococcales</taxon>
        <taxon>Peptostreptococcaceae</taxon>
        <taxon>Paraclostridium</taxon>
    </lineage>
</organism>
<dbReference type="Proteomes" id="UP000049127">
    <property type="component" value="Unassembled WGS sequence"/>
</dbReference>
<reference evidence="2 3" key="1">
    <citation type="submission" date="2015-01" db="EMBL/GenBank/DDBJ databases">
        <authorList>
            <person name="Aslett A.Martin."/>
            <person name="De Silva Nishadi"/>
        </authorList>
    </citation>
    <scope>NUCLEOTIDE SEQUENCE [LARGE SCALE GENOMIC DNA]</scope>
    <source>
        <strain evidence="2 3">R28058</strain>
    </source>
</reference>
<name>A0A0C7QTA1_PARSO</name>
<dbReference type="AlphaFoldDB" id="A0A0C7QTA1"/>
<evidence type="ECO:0008006" key="4">
    <source>
        <dbReference type="Google" id="ProtNLM"/>
    </source>
</evidence>
<proteinExistence type="predicted"/>